<evidence type="ECO:0008006" key="3">
    <source>
        <dbReference type="Google" id="ProtNLM"/>
    </source>
</evidence>
<gene>
    <name evidence="1" type="ORF">AS030_09090</name>
</gene>
<comment type="caution">
    <text evidence="1">The sequence shown here is derived from an EMBL/GenBank/DDBJ whole genome shotgun (WGS) entry which is preliminary data.</text>
</comment>
<evidence type="ECO:0000313" key="1">
    <source>
        <dbReference type="EMBL" id="KSU85633.1"/>
    </source>
</evidence>
<accession>A0A0V8JFD0</accession>
<dbReference type="PANTHER" id="PTHR34796:SF1">
    <property type="entry name" value="EXPRESSED PROTEIN"/>
    <property type="match status" value="1"/>
</dbReference>
<reference evidence="1 2" key="1">
    <citation type="journal article" date="2014" name="Antonie Van Leeuwenhoek">
        <title>Fictibacillus enclensis sp. nov., isolated from marine sediment.</title>
        <authorList>
            <person name="Dastager S.G."/>
            <person name="Mawlankar R."/>
            <person name="Srinivasan K."/>
            <person name="Tang S.K."/>
            <person name="Lee J.C."/>
            <person name="Ramana V.V."/>
            <person name="Shouche Y.S."/>
        </authorList>
    </citation>
    <scope>NUCLEOTIDE SEQUENCE [LARGE SCALE GENOMIC DNA]</scope>
    <source>
        <strain evidence="1 2">NIO-1003</strain>
    </source>
</reference>
<dbReference type="SUPFAM" id="SSF140663">
    <property type="entry name" value="TTHA0068-like"/>
    <property type="match status" value="1"/>
</dbReference>
<evidence type="ECO:0000313" key="2">
    <source>
        <dbReference type="Proteomes" id="UP000054099"/>
    </source>
</evidence>
<name>A0A0V8JFD0_9BACL</name>
<dbReference type="OrthoDB" id="165483at2"/>
<dbReference type="PANTHER" id="PTHR34796">
    <property type="entry name" value="EXPRESSED PROTEIN"/>
    <property type="match status" value="1"/>
</dbReference>
<dbReference type="InterPro" id="IPR005500">
    <property type="entry name" value="DUF309"/>
</dbReference>
<protein>
    <recommendedName>
        <fullName evidence="3">DUF309 domain-containing protein</fullName>
    </recommendedName>
</protein>
<sequence>MYPEAYIDFLAYFHGTRDYFECHEVLEEHWKKEGMQNDVWVGLIQIAVSLYHQRRSNYEGARRMMESAIKHLNGQKDNLTELGLDHSLLLDQLKKRLSDISTRSPYTDMNLPVTDEGLLDVCCQSIMKHGSLWGAVSDMDNDQIIHKHRTRDRSEIIREREAQKKRKNKTAE</sequence>
<dbReference type="Proteomes" id="UP000054099">
    <property type="component" value="Unassembled WGS sequence"/>
</dbReference>
<keyword evidence="2" id="KW-1185">Reference proteome</keyword>
<dbReference type="Pfam" id="PF03745">
    <property type="entry name" value="DUF309"/>
    <property type="match status" value="1"/>
</dbReference>
<dbReference type="Gene3D" id="1.10.3450.10">
    <property type="entry name" value="TTHA0068-like"/>
    <property type="match status" value="1"/>
</dbReference>
<proteinExistence type="predicted"/>
<dbReference type="RefSeq" id="WP_061970787.1">
    <property type="nucleotide sequence ID" value="NZ_FMAV01000001.1"/>
</dbReference>
<dbReference type="AlphaFoldDB" id="A0A0V8JFD0"/>
<organism evidence="1 2">
    <name type="scientific">Fictibacillus enclensis</name>
    <dbReference type="NCBI Taxonomy" id="1017270"/>
    <lineage>
        <taxon>Bacteria</taxon>
        <taxon>Bacillati</taxon>
        <taxon>Bacillota</taxon>
        <taxon>Bacilli</taxon>
        <taxon>Bacillales</taxon>
        <taxon>Fictibacillaceae</taxon>
        <taxon>Fictibacillus</taxon>
    </lineage>
</organism>
<dbReference type="EMBL" id="LNQN01000001">
    <property type="protein sequence ID" value="KSU85633.1"/>
    <property type="molecule type" value="Genomic_DNA"/>
</dbReference>
<dbReference type="InterPro" id="IPR023203">
    <property type="entry name" value="TTHA0068_sf"/>
</dbReference>